<dbReference type="Proteomes" id="UP000469159">
    <property type="component" value="Unassembled WGS sequence"/>
</dbReference>
<accession>A0A6I4USV3</accession>
<dbReference type="InterPro" id="IPR023214">
    <property type="entry name" value="HAD_sf"/>
</dbReference>
<gene>
    <name evidence="1" type="ORF">GRI75_03795</name>
</gene>
<proteinExistence type="predicted"/>
<dbReference type="EMBL" id="WTYK01000002">
    <property type="protein sequence ID" value="MXP40769.1"/>
    <property type="molecule type" value="Genomic_DNA"/>
</dbReference>
<evidence type="ECO:0008006" key="3">
    <source>
        <dbReference type="Google" id="ProtNLM"/>
    </source>
</evidence>
<protein>
    <recommendedName>
        <fullName evidence="3">Acid phosphatase</fullName>
    </recommendedName>
</protein>
<name>A0A6I4USV3_9SPHN</name>
<organism evidence="1 2">
    <name type="scientific">Croceibacterium soli</name>
    <dbReference type="NCBI Taxonomy" id="1739690"/>
    <lineage>
        <taxon>Bacteria</taxon>
        <taxon>Pseudomonadati</taxon>
        <taxon>Pseudomonadota</taxon>
        <taxon>Alphaproteobacteria</taxon>
        <taxon>Sphingomonadales</taxon>
        <taxon>Erythrobacteraceae</taxon>
        <taxon>Croceibacterium</taxon>
    </lineage>
</organism>
<reference evidence="1 2" key="1">
    <citation type="submission" date="2019-12" db="EMBL/GenBank/DDBJ databases">
        <title>Genomic-based taxomic classification of the family Erythrobacteraceae.</title>
        <authorList>
            <person name="Xu L."/>
        </authorList>
    </citation>
    <scope>NUCLEOTIDE SEQUENCE [LARGE SCALE GENOMIC DNA]</scope>
    <source>
        <strain evidence="1 2">MCCC 1K02066</strain>
    </source>
</reference>
<dbReference type="PROSITE" id="PS51257">
    <property type="entry name" value="PROKAR_LIPOPROTEIN"/>
    <property type="match status" value="1"/>
</dbReference>
<dbReference type="AlphaFoldDB" id="A0A6I4USV3"/>
<dbReference type="OrthoDB" id="193314at2"/>
<comment type="caution">
    <text evidence="1">The sequence shown here is derived from an EMBL/GenBank/DDBJ whole genome shotgun (WGS) entry which is preliminary data.</text>
</comment>
<dbReference type="Gene3D" id="3.40.50.1000">
    <property type="entry name" value="HAD superfamily/HAD-like"/>
    <property type="match status" value="1"/>
</dbReference>
<evidence type="ECO:0000313" key="2">
    <source>
        <dbReference type="Proteomes" id="UP000469159"/>
    </source>
</evidence>
<keyword evidence="2" id="KW-1185">Reference proteome</keyword>
<evidence type="ECO:0000313" key="1">
    <source>
        <dbReference type="EMBL" id="MXP40769.1"/>
    </source>
</evidence>
<dbReference type="RefSeq" id="WP_160745635.1">
    <property type="nucleotide sequence ID" value="NZ_WTYK01000002.1"/>
</dbReference>
<sequence length="296" mass="31371">MIGRQPGSPLSERRRAWLALGLLPLLSGCLGAVALPLLAGGAFMVRDKHRVRAATEVPSPDPKVTLETEQAREAVGGIEPGTGVEITSLRELPPPSGAVAAAPVSERWEQFFAYTASKAQPAAGEASRLQSALLQSPPSIDAPVRRECPAQFPAVVIDLDDRSTPFAPERLSAAPAGTAEGLARLRAAGITVLWISRLPAGRAGDVARALRASGLDPQGQDQLLLLRSGEDRKQVLRQEANLDVCVVAIAGDERSDFDELFDYLRDPDGAVGLYPMMGDGWFLVPSLTDPGAEVTE</sequence>